<keyword evidence="7 12" id="KW-0472">Membrane</keyword>
<protein>
    <submittedName>
        <fullName evidence="15">5-hydroxytryptamine receptor 1-like</fullName>
    </submittedName>
</protein>
<dbReference type="CDD" id="cd15329">
    <property type="entry name" value="7tmA_5-HT7"/>
    <property type="match status" value="1"/>
</dbReference>
<keyword evidence="4 11" id="KW-0812">Transmembrane</keyword>
<dbReference type="KEGG" id="bter:100645855"/>
<dbReference type="GO" id="GO:0071880">
    <property type="term" value="P:adenylate cyclase-activating adrenergic receptor signaling pathway"/>
    <property type="evidence" value="ECO:0007669"/>
    <property type="project" value="TreeGrafter"/>
</dbReference>
<dbReference type="Gene3D" id="1.20.1070.10">
    <property type="entry name" value="Rhodopsin 7-helix transmembrane proteins"/>
    <property type="match status" value="1"/>
</dbReference>
<dbReference type="InterPro" id="IPR017452">
    <property type="entry name" value="GPCR_Rhodpsn_7TM"/>
</dbReference>
<evidence type="ECO:0000256" key="6">
    <source>
        <dbReference type="ARBA" id="ARBA00023040"/>
    </source>
</evidence>
<dbReference type="PRINTS" id="PR00243">
    <property type="entry name" value="MUSCARINICR"/>
</dbReference>
<keyword evidence="3" id="KW-1003">Cell membrane</keyword>
<dbReference type="Proteomes" id="UP000835206">
    <property type="component" value="Chromosome 6"/>
</dbReference>
<keyword evidence="14" id="KW-1185">Reference proteome</keyword>
<dbReference type="InterPro" id="IPR000276">
    <property type="entry name" value="GPCR_Rhodpsn"/>
</dbReference>
<dbReference type="InterPro" id="IPR000995">
    <property type="entry name" value="Musac_Ach_rcpt"/>
</dbReference>
<feature type="transmembrane region" description="Helical" evidence="12">
    <location>
        <begin position="202"/>
        <end position="225"/>
    </location>
</feature>
<keyword evidence="10 11" id="KW-0807">Transducer</keyword>
<comment type="subcellular location">
    <subcellularLocation>
        <location evidence="1">Cell membrane</location>
        <topology evidence="1">Multi-pass membrane protein</topology>
    </subcellularLocation>
</comment>
<evidence type="ECO:0000256" key="1">
    <source>
        <dbReference type="ARBA" id="ARBA00004651"/>
    </source>
</evidence>
<evidence type="ECO:0000256" key="11">
    <source>
        <dbReference type="RuleBase" id="RU000688"/>
    </source>
</evidence>
<feature type="transmembrane region" description="Helical" evidence="12">
    <location>
        <begin position="160"/>
        <end position="182"/>
    </location>
</feature>
<dbReference type="SUPFAM" id="SSF81321">
    <property type="entry name" value="Family A G protein-coupled receptor-like"/>
    <property type="match status" value="1"/>
</dbReference>
<dbReference type="GeneID" id="100645855"/>
<accession>A0A9C6S6D8</accession>
<feature type="transmembrane region" description="Helical" evidence="12">
    <location>
        <begin position="118"/>
        <end position="139"/>
    </location>
</feature>
<gene>
    <name evidence="15" type="primary">LOC100645855</name>
</gene>
<keyword evidence="9 11" id="KW-0675">Receptor</keyword>
<evidence type="ECO:0000256" key="9">
    <source>
        <dbReference type="ARBA" id="ARBA00023170"/>
    </source>
</evidence>
<dbReference type="PRINTS" id="PR00237">
    <property type="entry name" value="GPCRRHODOPSN"/>
</dbReference>
<dbReference type="PANTHER" id="PTHR24248">
    <property type="entry name" value="ADRENERGIC RECEPTOR-RELATED G-PROTEIN COUPLED RECEPTOR"/>
    <property type="match status" value="1"/>
</dbReference>
<evidence type="ECO:0000256" key="3">
    <source>
        <dbReference type="ARBA" id="ARBA00022475"/>
    </source>
</evidence>
<keyword evidence="6 11" id="KW-0297">G-protein coupled receptor</keyword>
<dbReference type="RefSeq" id="XP_048262524.1">
    <property type="nucleotide sequence ID" value="XM_048406567.1"/>
</dbReference>
<evidence type="ECO:0000256" key="10">
    <source>
        <dbReference type="ARBA" id="ARBA00023224"/>
    </source>
</evidence>
<evidence type="ECO:0000256" key="8">
    <source>
        <dbReference type="ARBA" id="ARBA00023157"/>
    </source>
</evidence>
<dbReference type="OrthoDB" id="5951059at2759"/>
<evidence type="ECO:0000259" key="13">
    <source>
        <dbReference type="PROSITE" id="PS50262"/>
    </source>
</evidence>
<dbReference type="PANTHER" id="PTHR24248:SF199">
    <property type="entry name" value="IP13425P-RELATED"/>
    <property type="match status" value="1"/>
</dbReference>
<dbReference type="PROSITE" id="PS50262">
    <property type="entry name" value="G_PROTEIN_RECEP_F1_2"/>
    <property type="match status" value="1"/>
</dbReference>
<feature type="transmembrane region" description="Helical" evidence="12">
    <location>
        <begin position="78"/>
        <end position="103"/>
    </location>
</feature>
<evidence type="ECO:0000256" key="7">
    <source>
        <dbReference type="ARBA" id="ARBA00023136"/>
    </source>
</evidence>
<dbReference type="PROSITE" id="PS00237">
    <property type="entry name" value="G_PROTEIN_RECEP_F1_1"/>
    <property type="match status" value="1"/>
</dbReference>
<dbReference type="GO" id="GO:0043410">
    <property type="term" value="P:positive regulation of MAPK cascade"/>
    <property type="evidence" value="ECO:0007669"/>
    <property type="project" value="TreeGrafter"/>
</dbReference>
<comment type="similarity">
    <text evidence="2 11">Belongs to the G-protein coupled receptor 1 family.</text>
</comment>
<evidence type="ECO:0000256" key="2">
    <source>
        <dbReference type="ARBA" id="ARBA00010663"/>
    </source>
</evidence>
<evidence type="ECO:0000256" key="12">
    <source>
        <dbReference type="SAM" id="Phobius"/>
    </source>
</evidence>
<sequence length="349" mass="39355">MNSTDVITVENTLPMGQSTVTTEYDEVFDSFPGRYSPYTPLQAIFLIMVLSTIILATVIGNVLVCVAVFLVKRLRKPWNFLLVSLAVSDLCVALLVMPTALIYEISGEWPYGPAMCDFWVSFDVLSCTASILNLCMIAVDRFFAITKPLQYETKRTPRRMVLYISLVWFGAACISLPPLLVMGNEYTDPQDGPTHCTICQNFFYQIFATLGSFYLPLGIMIQVYYKIFCAARRLVVEEQRSQVHTPYQPREDFDDESGPSVLSRSVIPNVELEDSPVEQHSEKASMTVQFIRGTDDADEASEVSYFLTINLPHTNSHKSASKYSDNLSKSRCPSELFIRCKGINLTREK</sequence>
<evidence type="ECO:0000256" key="5">
    <source>
        <dbReference type="ARBA" id="ARBA00022989"/>
    </source>
</evidence>
<keyword evidence="8" id="KW-1015">Disulfide bond</keyword>
<dbReference type="GO" id="GO:0004993">
    <property type="term" value="F:G protein-coupled serotonin receptor activity"/>
    <property type="evidence" value="ECO:0007669"/>
    <property type="project" value="UniProtKB-ARBA"/>
</dbReference>
<evidence type="ECO:0000313" key="14">
    <source>
        <dbReference type="Proteomes" id="UP000835206"/>
    </source>
</evidence>
<name>A0A9C6S6D8_BOMTE</name>
<dbReference type="GO" id="GO:0016907">
    <property type="term" value="F:G protein-coupled acetylcholine receptor activity"/>
    <property type="evidence" value="ECO:0007669"/>
    <property type="project" value="InterPro"/>
</dbReference>
<feature type="transmembrane region" description="Helical" evidence="12">
    <location>
        <begin position="43"/>
        <end position="71"/>
    </location>
</feature>
<organism evidence="14 15">
    <name type="scientific">Bombus terrestris</name>
    <name type="common">Buff-tailed bumblebee</name>
    <name type="synonym">Apis terrestris</name>
    <dbReference type="NCBI Taxonomy" id="30195"/>
    <lineage>
        <taxon>Eukaryota</taxon>
        <taxon>Metazoa</taxon>
        <taxon>Ecdysozoa</taxon>
        <taxon>Arthropoda</taxon>
        <taxon>Hexapoda</taxon>
        <taxon>Insecta</taxon>
        <taxon>Pterygota</taxon>
        <taxon>Neoptera</taxon>
        <taxon>Endopterygota</taxon>
        <taxon>Hymenoptera</taxon>
        <taxon>Apocrita</taxon>
        <taxon>Aculeata</taxon>
        <taxon>Apoidea</taxon>
        <taxon>Anthophila</taxon>
        <taxon>Apidae</taxon>
        <taxon>Bombus</taxon>
        <taxon>Bombus</taxon>
    </lineage>
</organism>
<reference evidence="15" key="1">
    <citation type="submission" date="2025-08" db="UniProtKB">
        <authorList>
            <consortium name="RefSeq"/>
        </authorList>
    </citation>
    <scope>IDENTIFICATION</scope>
</reference>
<evidence type="ECO:0000256" key="4">
    <source>
        <dbReference type="ARBA" id="ARBA00022692"/>
    </source>
</evidence>
<dbReference type="GO" id="GO:0045202">
    <property type="term" value="C:synapse"/>
    <property type="evidence" value="ECO:0007669"/>
    <property type="project" value="GOC"/>
</dbReference>
<dbReference type="Pfam" id="PF00001">
    <property type="entry name" value="7tm_1"/>
    <property type="match status" value="1"/>
</dbReference>
<proteinExistence type="inferred from homology"/>
<feature type="domain" description="G-protein coupled receptors family 1 profile" evidence="13">
    <location>
        <begin position="60"/>
        <end position="233"/>
    </location>
</feature>
<dbReference type="GO" id="GO:0005886">
    <property type="term" value="C:plasma membrane"/>
    <property type="evidence" value="ECO:0007669"/>
    <property type="project" value="UniProtKB-SubCell"/>
</dbReference>
<keyword evidence="5 12" id="KW-1133">Transmembrane helix</keyword>
<dbReference type="AlphaFoldDB" id="A0A9C6S6D8"/>
<evidence type="ECO:0000313" key="15">
    <source>
        <dbReference type="RefSeq" id="XP_048262524.1"/>
    </source>
</evidence>